<dbReference type="InterPro" id="IPR011029">
    <property type="entry name" value="DEATH-like_dom_sf"/>
</dbReference>
<dbReference type="Pfam" id="PF00531">
    <property type="entry name" value="Death"/>
    <property type="match status" value="1"/>
</dbReference>
<comment type="caution">
    <text evidence="2">The sequence shown here is derived from an EMBL/GenBank/DDBJ whole genome shotgun (WGS) entry which is preliminary data.</text>
</comment>
<sequence>MANRDSTTHADVEGIGEPPKRKFRVLKKKNLPAKTTPWKDIQEFLPVDFLLLTVKDCEHLSCLSFLKSIVRSYEITLGFVYFGYSRNKDSSKEPNSPKFAVIQCSMGATGPGGSLVVVQSAVPVLRPKAVICVGYCGSLCKTKAKLGDVVISSKLITYAYTKKRKCGIEERGSVVPPNKYMAGLIKGAGAGWKAPLKNEKDLEVAVRSDGVFLSGPEVIDDPKSQKELKMRFPQGTAIEMEGEGLYTAAHKHGIEWLVIKGVSDFADGSKSSTDSWRPFASVMAASVVFHMLNDTYVFEDWAHYEDPSKRKRRSSTTDDDTRAKVTRVTVKAGGPSDEELEELSLEIPVKWKKLGGRLGFKNAEITAFHINNEELGEKAYSMLLAWKRKEASDATYRVLYDALCHKLVQCKSLAQRFCCE</sequence>
<dbReference type="InterPro" id="IPR000488">
    <property type="entry name" value="Death_dom"/>
</dbReference>
<protein>
    <submittedName>
        <fullName evidence="2">5'-methylthioadenosine/S-adenosylhomocysteine nucleosidase</fullName>
    </submittedName>
</protein>
<dbReference type="Pfam" id="PF01048">
    <property type="entry name" value="PNP_UDP_1"/>
    <property type="match status" value="1"/>
</dbReference>
<keyword evidence="3" id="KW-1185">Reference proteome</keyword>
<proteinExistence type="predicted"/>
<dbReference type="GO" id="GO:0009116">
    <property type="term" value="P:nucleoside metabolic process"/>
    <property type="evidence" value="ECO:0007669"/>
    <property type="project" value="InterPro"/>
</dbReference>
<dbReference type="SUPFAM" id="SSF53167">
    <property type="entry name" value="Purine and uridine phosphorylases"/>
    <property type="match status" value="1"/>
</dbReference>
<gene>
    <name evidence="2" type="primary">mtnN</name>
    <name evidence="2" type="ORF">AWC38_SpisGene23564</name>
</gene>
<dbReference type="Proteomes" id="UP000225706">
    <property type="component" value="Unassembled WGS sequence"/>
</dbReference>
<dbReference type="PROSITE" id="PS50017">
    <property type="entry name" value="DEATH_DOMAIN"/>
    <property type="match status" value="1"/>
</dbReference>
<dbReference type="GO" id="GO:0008782">
    <property type="term" value="F:adenosylhomocysteine nucleosidase activity"/>
    <property type="evidence" value="ECO:0007669"/>
    <property type="project" value="TreeGrafter"/>
</dbReference>
<dbReference type="CDD" id="cd01670">
    <property type="entry name" value="Death"/>
    <property type="match status" value="1"/>
</dbReference>
<dbReference type="GO" id="GO:0005829">
    <property type="term" value="C:cytosol"/>
    <property type="evidence" value="ECO:0007669"/>
    <property type="project" value="TreeGrafter"/>
</dbReference>
<name>A0A2B4R6P2_STYPI</name>
<feature type="domain" description="Death" evidence="1">
    <location>
        <begin position="350"/>
        <end position="403"/>
    </location>
</feature>
<dbReference type="Gene3D" id="3.40.50.1580">
    <property type="entry name" value="Nucleoside phosphorylase domain"/>
    <property type="match status" value="1"/>
</dbReference>
<dbReference type="GO" id="GO:0019284">
    <property type="term" value="P:L-methionine salvage from S-adenosylmethionine"/>
    <property type="evidence" value="ECO:0007669"/>
    <property type="project" value="TreeGrafter"/>
</dbReference>
<accession>A0A2B4R6P2</accession>
<dbReference type="Gene3D" id="1.10.533.10">
    <property type="entry name" value="Death Domain, Fas"/>
    <property type="match status" value="1"/>
</dbReference>
<dbReference type="GO" id="GO:0008930">
    <property type="term" value="F:methylthioadenosine nucleosidase activity"/>
    <property type="evidence" value="ECO:0007669"/>
    <property type="project" value="TreeGrafter"/>
</dbReference>
<dbReference type="EMBL" id="LSMT01001346">
    <property type="protein sequence ID" value="PFX12479.1"/>
    <property type="molecule type" value="Genomic_DNA"/>
</dbReference>
<dbReference type="AlphaFoldDB" id="A0A2B4R6P2"/>
<evidence type="ECO:0000313" key="2">
    <source>
        <dbReference type="EMBL" id="PFX12479.1"/>
    </source>
</evidence>
<dbReference type="InterPro" id="IPR035994">
    <property type="entry name" value="Nucleoside_phosphorylase_sf"/>
</dbReference>
<evidence type="ECO:0000259" key="1">
    <source>
        <dbReference type="PROSITE" id="PS50017"/>
    </source>
</evidence>
<dbReference type="PANTHER" id="PTHR46832">
    <property type="entry name" value="5'-METHYLTHIOADENOSINE/S-ADENOSYLHOMOCYSTEINE NUCLEOSIDASE"/>
    <property type="match status" value="1"/>
</dbReference>
<organism evidence="2 3">
    <name type="scientific">Stylophora pistillata</name>
    <name type="common">Smooth cauliflower coral</name>
    <dbReference type="NCBI Taxonomy" id="50429"/>
    <lineage>
        <taxon>Eukaryota</taxon>
        <taxon>Metazoa</taxon>
        <taxon>Cnidaria</taxon>
        <taxon>Anthozoa</taxon>
        <taxon>Hexacorallia</taxon>
        <taxon>Scleractinia</taxon>
        <taxon>Astrocoeniina</taxon>
        <taxon>Pocilloporidae</taxon>
        <taxon>Stylophora</taxon>
    </lineage>
</organism>
<dbReference type="GO" id="GO:0007165">
    <property type="term" value="P:signal transduction"/>
    <property type="evidence" value="ECO:0007669"/>
    <property type="project" value="InterPro"/>
</dbReference>
<dbReference type="InterPro" id="IPR000845">
    <property type="entry name" value="Nucleoside_phosphorylase_d"/>
</dbReference>
<dbReference type="SUPFAM" id="SSF47986">
    <property type="entry name" value="DEATH domain"/>
    <property type="match status" value="1"/>
</dbReference>
<dbReference type="OrthoDB" id="5986232at2759"/>
<reference evidence="3" key="1">
    <citation type="journal article" date="2017" name="bioRxiv">
        <title>Comparative analysis of the genomes of Stylophora pistillata and Acropora digitifera provides evidence for extensive differences between species of corals.</title>
        <authorList>
            <person name="Voolstra C.R."/>
            <person name="Li Y."/>
            <person name="Liew Y.J."/>
            <person name="Baumgarten S."/>
            <person name="Zoccola D."/>
            <person name="Flot J.-F."/>
            <person name="Tambutte S."/>
            <person name="Allemand D."/>
            <person name="Aranda M."/>
        </authorList>
    </citation>
    <scope>NUCLEOTIDE SEQUENCE [LARGE SCALE GENOMIC DNA]</scope>
</reference>
<dbReference type="PANTHER" id="PTHR46832:SF1">
    <property type="entry name" value="5'-METHYLTHIOADENOSINE_S-ADENOSYLHOMOCYSTEINE NUCLEOSIDASE"/>
    <property type="match status" value="1"/>
</dbReference>
<evidence type="ECO:0000313" key="3">
    <source>
        <dbReference type="Proteomes" id="UP000225706"/>
    </source>
</evidence>